<feature type="compositionally biased region" description="Polar residues" evidence="1">
    <location>
        <begin position="1"/>
        <end position="11"/>
    </location>
</feature>
<dbReference type="GeneID" id="81421334"/>
<accession>A0A9W9LRR5</accession>
<evidence type="ECO:0000313" key="3">
    <source>
        <dbReference type="Proteomes" id="UP001149163"/>
    </source>
</evidence>
<keyword evidence="3" id="KW-1185">Reference proteome</keyword>
<feature type="region of interest" description="Disordered" evidence="1">
    <location>
        <begin position="1"/>
        <end position="71"/>
    </location>
</feature>
<evidence type="ECO:0000256" key="1">
    <source>
        <dbReference type="SAM" id="MobiDB-lite"/>
    </source>
</evidence>
<organism evidence="2 3">
    <name type="scientific">Penicillium canariense</name>
    <dbReference type="NCBI Taxonomy" id="189055"/>
    <lineage>
        <taxon>Eukaryota</taxon>
        <taxon>Fungi</taxon>
        <taxon>Dikarya</taxon>
        <taxon>Ascomycota</taxon>
        <taxon>Pezizomycotina</taxon>
        <taxon>Eurotiomycetes</taxon>
        <taxon>Eurotiomycetidae</taxon>
        <taxon>Eurotiales</taxon>
        <taxon>Aspergillaceae</taxon>
        <taxon>Penicillium</taxon>
    </lineage>
</organism>
<dbReference type="EMBL" id="JAPQKN010000001">
    <property type="protein sequence ID" value="KAJ5174156.1"/>
    <property type="molecule type" value="Genomic_DNA"/>
</dbReference>
<gene>
    <name evidence="2" type="ORF">N7482_000033</name>
</gene>
<dbReference type="AlphaFoldDB" id="A0A9W9LRR5"/>
<reference evidence="2" key="1">
    <citation type="submission" date="2022-11" db="EMBL/GenBank/DDBJ databases">
        <authorList>
            <person name="Petersen C."/>
        </authorList>
    </citation>
    <scope>NUCLEOTIDE SEQUENCE</scope>
    <source>
        <strain evidence="2">IBT 26290</strain>
    </source>
</reference>
<reference evidence="2" key="2">
    <citation type="journal article" date="2023" name="IMA Fungus">
        <title>Comparative genomic study of the Penicillium genus elucidates a diverse pangenome and 15 lateral gene transfer events.</title>
        <authorList>
            <person name="Petersen C."/>
            <person name="Sorensen T."/>
            <person name="Nielsen M.R."/>
            <person name="Sondergaard T.E."/>
            <person name="Sorensen J.L."/>
            <person name="Fitzpatrick D.A."/>
            <person name="Frisvad J.C."/>
            <person name="Nielsen K.L."/>
        </authorList>
    </citation>
    <scope>NUCLEOTIDE SEQUENCE</scope>
    <source>
        <strain evidence="2">IBT 26290</strain>
    </source>
</reference>
<dbReference type="RefSeq" id="XP_056545764.1">
    <property type="nucleotide sequence ID" value="XM_056682158.1"/>
</dbReference>
<proteinExistence type="predicted"/>
<protein>
    <submittedName>
        <fullName evidence="2">Uncharacterized protein</fullName>
    </submittedName>
</protein>
<comment type="caution">
    <text evidence="2">The sequence shown here is derived from an EMBL/GenBank/DDBJ whole genome shotgun (WGS) entry which is preliminary data.</text>
</comment>
<name>A0A9W9LRR5_9EURO</name>
<feature type="compositionally biased region" description="Basic and acidic residues" evidence="1">
    <location>
        <begin position="51"/>
        <end position="62"/>
    </location>
</feature>
<sequence>MQPLFLSNNADVSRKRAPCQREDIATQPRSQVQLTGPPIEPRVCPDNLEESLPHDTQSEELRRRSRTTSVA</sequence>
<dbReference type="Proteomes" id="UP001149163">
    <property type="component" value="Unassembled WGS sequence"/>
</dbReference>
<evidence type="ECO:0000313" key="2">
    <source>
        <dbReference type="EMBL" id="KAJ5174156.1"/>
    </source>
</evidence>